<dbReference type="AlphaFoldDB" id="A0A2A2EF41"/>
<reference evidence="2 3" key="1">
    <citation type="journal article" date="2017" name="ISME J.">
        <title>Unveiling bifidobacterial biogeography across the mammalian branch of the tree of life.</title>
        <authorList>
            <person name="Milani C."/>
            <person name="Mangifesta M."/>
            <person name="Mancabelli L."/>
            <person name="Lugli G.A."/>
            <person name="James K."/>
            <person name="Duranti S."/>
            <person name="Turroni F."/>
            <person name="Ferrario C."/>
            <person name="Ossiprandi M.C."/>
            <person name="van Sinderen D."/>
            <person name="Ventura M."/>
        </authorList>
    </citation>
    <scope>NUCLEOTIDE SEQUENCE [LARGE SCALE GENOMIC DNA]</scope>
    <source>
        <strain evidence="3">Ham19E</strain>
    </source>
</reference>
<dbReference type="Proteomes" id="UP000218399">
    <property type="component" value="Unassembled WGS sequence"/>
</dbReference>
<dbReference type="RefSeq" id="WP_095615050.1">
    <property type="nucleotide sequence ID" value="NZ_MVOH01000012.1"/>
</dbReference>
<organism evidence="2 3">
    <name type="scientific">Bifidobacterium criceti</name>
    <dbReference type="NCBI Taxonomy" id="1960969"/>
    <lineage>
        <taxon>Bacteria</taxon>
        <taxon>Bacillati</taxon>
        <taxon>Actinomycetota</taxon>
        <taxon>Actinomycetes</taxon>
        <taxon>Bifidobacteriales</taxon>
        <taxon>Bifidobacteriaceae</taxon>
        <taxon>Bifidobacterium</taxon>
    </lineage>
</organism>
<evidence type="ECO:0000313" key="3">
    <source>
        <dbReference type="Proteomes" id="UP000218399"/>
    </source>
</evidence>
<protein>
    <submittedName>
        <fullName evidence="2">Uncharacterized protein</fullName>
    </submittedName>
</protein>
<feature type="compositionally biased region" description="Basic and acidic residues" evidence="1">
    <location>
        <begin position="47"/>
        <end position="73"/>
    </location>
</feature>
<sequence length="93" mass="10212">MADDNKKEGLEALDAAQIDALKEVVDETAHPHVDPVSGKSDGNADDGFDKHVEDDEDAKEAKEAKEDKAKTDAEESLLFNTANTWENMDEVPR</sequence>
<dbReference type="EMBL" id="MVOH01000012">
    <property type="protein sequence ID" value="PAU67651.1"/>
    <property type="molecule type" value="Genomic_DNA"/>
</dbReference>
<comment type="caution">
    <text evidence="2">The sequence shown here is derived from an EMBL/GenBank/DDBJ whole genome shotgun (WGS) entry which is preliminary data.</text>
</comment>
<proteinExistence type="predicted"/>
<name>A0A2A2EF41_9BIFI</name>
<keyword evidence="3" id="KW-1185">Reference proteome</keyword>
<feature type="compositionally biased region" description="Basic and acidic residues" evidence="1">
    <location>
        <begin position="23"/>
        <end position="33"/>
    </location>
</feature>
<gene>
    <name evidence="2" type="ORF">B1526_1046</name>
</gene>
<evidence type="ECO:0000256" key="1">
    <source>
        <dbReference type="SAM" id="MobiDB-lite"/>
    </source>
</evidence>
<feature type="region of interest" description="Disordered" evidence="1">
    <location>
        <begin position="23"/>
        <end position="93"/>
    </location>
</feature>
<accession>A0A2A2EF41</accession>
<dbReference type="OrthoDB" id="3233687at2"/>
<evidence type="ECO:0000313" key="2">
    <source>
        <dbReference type="EMBL" id="PAU67651.1"/>
    </source>
</evidence>